<organism evidence="5 6">
    <name type="scientific">Deinobacterium chartae</name>
    <dbReference type="NCBI Taxonomy" id="521158"/>
    <lineage>
        <taxon>Bacteria</taxon>
        <taxon>Thermotogati</taxon>
        <taxon>Deinococcota</taxon>
        <taxon>Deinococci</taxon>
        <taxon>Deinococcales</taxon>
        <taxon>Deinococcaceae</taxon>
        <taxon>Deinobacterium</taxon>
    </lineage>
</organism>
<dbReference type="PANTHER" id="PTHR38445">
    <property type="entry name" value="HTH-TYPE TRANSCRIPTIONAL REPRESSOR YTRA"/>
    <property type="match status" value="1"/>
</dbReference>
<dbReference type="Pfam" id="PF00392">
    <property type="entry name" value="GntR"/>
    <property type="match status" value="1"/>
</dbReference>
<dbReference type="InterPro" id="IPR000524">
    <property type="entry name" value="Tscrpt_reg_HTH_GntR"/>
</dbReference>
<dbReference type="SMART" id="SM00345">
    <property type="entry name" value="HTH_GNTR"/>
    <property type="match status" value="1"/>
</dbReference>
<dbReference type="InterPro" id="IPR036388">
    <property type="entry name" value="WH-like_DNA-bd_sf"/>
</dbReference>
<dbReference type="EMBL" id="JACHHG010000008">
    <property type="protein sequence ID" value="MBB6098819.1"/>
    <property type="molecule type" value="Genomic_DNA"/>
</dbReference>
<keyword evidence="3" id="KW-0804">Transcription</keyword>
<dbReference type="CDD" id="cd07377">
    <property type="entry name" value="WHTH_GntR"/>
    <property type="match status" value="1"/>
</dbReference>
<dbReference type="AlphaFoldDB" id="A0A841I393"/>
<sequence>MEMHEGLFDGRGAFDATKPIYIQLAEDIMARAVRGELSPGDKIPSARELAAQRMVNPNTVIRAYQELERDGFIVTRRGLGSFVSDDPARIRQACERLVASALDRALSELRELGLSDDRIAEAFAARLEAAEPGRGVRG</sequence>
<evidence type="ECO:0000256" key="3">
    <source>
        <dbReference type="ARBA" id="ARBA00023163"/>
    </source>
</evidence>
<dbReference type="GO" id="GO:0003700">
    <property type="term" value="F:DNA-binding transcription factor activity"/>
    <property type="evidence" value="ECO:0007669"/>
    <property type="project" value="InterPro"/>
</dbReference>
<keyword evidence="6" id="KW-1185">Reference proteome</keyword>
<keyword evidence="1" id="KW-0805">Transcription regulation</keyword>
<evidence type="ECO:0000313" key="6">
    <source>
        <dbReference type="Proteomes" id="UP000569951"/>
    </source>
</evidence>
<dbReference type="Gene3D" id="1.10.10.10">
    <property type="entry name" value="Winged helix-like DNA-binding domain superfamily/Winged helix DNA-binding domain"/>
    <property type="match status" value="1"/>
</dbReference>
<keyword evidence="2 5" id="KW-0238">DNA-binding</keyword>
<gene>
    <name evidence="5" type="ORF">HNR42_002254</name>
</gene>
<reference evidence="5 6" key="1">
    <citation type="submission" date="2020-08" db="EMBL/GenBank/DDBJ databases">
        <title>Genomic Encyclopedia of Type Strains, Phase IV (KMG-IV): sequencing the most valuable type-strain genomes for metagenomic binning, comparative biology and taxonomic classification.</title>
        <authorList>
            <person name="Goeker M."/>
        </authorList>
    </citation>
    <scope>NUCLEOTIDE SEQUENCE [LARGE SCALE GENOMIC DNA]</scope>
    <source>
        <strain evidence="5 6">DSM 21458</strain>
    </source>
</reference>
<dbReference type="InterPro" id="IPR036390">
    <property type="entry name" value="WH_DNA-bd_sf"/>
</dbReference>
<feature type="domain" description="HTH gntR-type" evidence="4">
    <location>
        <begin position="18"/>
        <end position="86"/>
    </location>
</feature>
<dbReference type="GO" id="GO:0003677">
    <property type="term" value="F:DNA binding"/>
    <property type="evidence" value="ECO:0007669"/>
    <property type="project" value="UniProtKB-KW"/>
</dbReference>
<dbReference type="PANTHER" id="PTHR38445:SF9">
    <property type="entry name" value="HTH-TYPE TRANSCRIPTIONAL REPRESSOR YTRA"/>
    <property type="match status" value="1"/>
</dbReference>
<comment type="caution">
    <text evidence="5">The sequence shown here is derived from an EMBL/GenBank/DDBJ whole genome shotgun (WGS) entry which is preliminary data.</text>
</comment>
<evidence type="ECO:0000259" key="4">
    <source>
        <dbReference type="PROSITE" id="PS50949"/>
    </source>
</evidence>
<dbReference type="PROSITE" id="PS50949">
    <property type="entry name" value="HTH_GNTR"/>
    <property type="match status" value="1"/>
</dbReference>
<evidence type="ECO:0000256" key="2">
    <source>
        <dbReference type="ARBA" id="ARBA00023125"/>
    </source>
</evidence>
<dbReference type="RefSeq" id="WP_183987581.1">
    <property type="nucleotide sequence ID" value="NZ_JACHHG010000008.1"/>
</dbReference>
<protein>
    <submittedName>
        <fullName evidence="5">DNA-binding transcriptional regulator YhcF (GntR family)</fullName>
    </submittedName>
</protein>
<accession>A0A841I393</accession>
<proteinExistence type="predicted"/>
<dbReference type="Proteomes" id="UP000569951">
    <property type="component" value="Unassembled WGS sequence"/>
</dbReference>
<evidence type="ECO:0000256" key="1">
    <source>
        <dbReference type="ARBA" id="ARBA00023015"/>
    </source>
</evidence>
<dbReference type="SUPFAM" id="SSF46785">
    <property type="entry name" value="Winged helix' DNA-binding domain"/>
    <property type="match status" value="1"/>
</dbReference>
<name>A0A841I393_9DEIO</name>
<evidence type="ECO:0000313" key="5">
    <source>
        <dbReference type="EMBL" id="MBB6098819.1"/>
    </source>
</evidence>